<protein>
    <recommendedName>
        <fullName evidence="2">non-specific serine/threonine protein kinase</fullName>
        <ecNumber evidence="2">2.7.11.1</ecNumber>
    </recommendedName>
</protein>
<dbReference type="PROSITE" id="PS50011">
    <property type="entry name" value="PROTEIN_KINASE_DOM"/>
    <property type="match status" value="1"/>
</dbReference>
<dbReference type="InterPro" id="IPR050660">
    <property type="entry name" value="NEK_Ser/Thr_kinase"/>
</dbReference>
<comment type="similarity">
    <text evidence="1">Belongs to the protein kinase superfamily. NEK Ser/Thr protein kinase family. NIMA subfamily.</text>
</comment>
<keyword evidence="5 11" id="KW-0418">Kinase</keyword>
<evidence type="ECO:0000313" key="12">
    <source>
        <dbReference type="Proteomes" id="UP000295325"/>
    </source>
</evidence>
<keyword evidence="3" id="KW-0808">Transferase</keyword>
<evidence type="ECO:0000256" key="7">
    <source>
        <dbReference type="PROSITE-ProRule" id="PRU10141"/>
    </source>
</evidence>
<evidence type="ECO:0000256" key="9">
    <source>
        <dbReference type="SAM" id="Phobius"/>
    </source>
</evidence>
<dbReference type="InterPro" id="IPR008271">
    <property type="entry name" value="Ser/Thr_kinase_AS"/>
</dbReference>
<reference evidence="11 12" key="1">
    <citation type="submission" date="2019-03" db="EMBL/GenBank/DDBJ databases">
        <title>Genomic Encyclopedia of Type Strains, Phase IV (KMG-IV): sequencing the most valuable type-strain genomes for metagenomic binning, comparative biology and taxonomic classification.</title>
        <authorList>
            <person name="Goeker M."/>
        </authorList>
    </citation>
    <scope>NUCLEOTIDE SEQUENCE [LARGE SCALE GENOMIC DNA]</scope>
    <source>
        <strain evidence="11 12">DSM 24455</strain>
    </source>
</reference>
<keyword evidence="4 7" id="KW-0547">Nucleotide-binding</keyword>
<dbReference type="EC" id="2.7.11.1" evidence="2"/>
<dbReference type="RefSeq" id="WP_133628519.1">
    <property type="nucleotide sequence ID" value="NZ_SOAZ01000015.1"/>
</dbReference>
<dbReference type="SUPFAM" id="SSF56112">
    <property type="entry name" value="Protein kinase-like (PK-like)"/>
    <property type="match status" value="1"/>
</dbReference>
<accession>A0A4R7KEJ1</accession>
<feature type="transmembrane region" description="Helical" evidence="9">
    <location>
        <begin position="374"/>
        <end position="394"/>
    </location>
</feature>
<dbReference type="Pfam" id="PF16472">
    <property type="entry name" value="DUF5050"/>
    <property type="match status" value="1"/>
</dbReference>
<dbReference type="CDD" id="cd14014">
    <property type="entry name" value="STKc_PknB_like"/>
    <property type="match status" value="1"/>
</dbReference>
<dbReference type="AlphaFoldDB" id="A0A4R7KEJ1"/>
<dbReference type="PANTHER" id="PTHR43671:SF13">
    <property type="entry name" value="SERINE_THREONINE-PROTEIN KINASE NEK2"/>
    <property type="match status" value="1"/>
</dbReference>
<name>A0A4R7KEJ1_9CLOT</name>
<sequence>MDERLKYYFDINQGYKLEEEIGSGGYGRVYKIYKETLGKKYYSALKVVSMPTNEMLHELRGEYNSEEEIKRIAYETADNFISEIEILFTLRGNSYIVNYEGHDVQDNGLGKNIFIRMEYLKSLRDRLKASTLSLDETLYLGECICRALETCHLKGIIHRDIKESNIFISEDNTFKLGDFGISKKAGSFTLNTRIGTSLYKAPEIDKGVSYDYRVDIYSLGMVLYKLLNNGKFPFEGTGVVREEIVGKIIRGDIIPNIPGVPDKINKAILKAISNKPEDRWQSAAEFRQALMNCREYIKRDKEDAKTDHIPIYSNRGRGNFSDAQAEAGNSKEAREKEELTKTSKVFKNIDKIKELEEEKGQRQEESKNIRRQRAIMIGLILLAVLAVYGVGSYIKILQSRHKVSQIVSLIPLENSGNISGNYSTYSTASFDGEYLYFPTAKGILKMKKNQTEPALLNEDKDGNEMSLLHDTIYYTHNGKDLYSLKKGTGETQRLYEGKVYNLRIFDSKIYFMEEPKAGYVYEFDAANKKPVNVFNEKVDSFFINDGIIYYLQDYKLFEYDISKKEKKDLGKQGITSFSLYENALLFKRDEELYISDIDCTYERLIAKGVKSYTGYGSWIYYLTSSEVRSISLKNMQDSTVKGVSKPLIINAAPGSGVVFNEDGKYEFFVAN</sequence>
<feature type="binding site" evidence="7">
    <location>
        <position position="46"/>
    </location>
    <ligand>
        <name>ATP</name>
        <dbReference type="ChEBI" id="CHEBI:30616"/>
    </ligand>
</feature>
<comment type="caution">
    <text evidence="11">The sequence shown here is derived from an EMBL/GenBank/DDBJ whole genome shotgun (WGS) entry which is preliminary data.</text>
</comment>
<dbReference type="PANTHER" id="PTHR43671">
    <property type="entry name" value="SERINE/THREONINE-PROTEIN KINASE NEK"/>
    <property type="match status" value="1"/>
</dbReference>
<dbReference type="SUPFAM" id="SSF69304">
    <property type="entry name" value="Tricorn protease N-terminal domain"/>
    <property type="match status" value="1"/>
</dbReference>
<evidence type="ECO:0000256" key="4">
    <source>
        <dbReference type="ARBA" id="ARBA00022741"/>
    </source>
</evidence>
<dbReference type="Pfam" id="PF00069">
    <property type="entry name" value="Pkinase"/>
    <property type="match status" value="1"/>
</dbReference>
<evidence type="ECO:0000313" key="11">
    <source>
        <dbReference type="EMBL" id="TDT51991.1"/>
    </source>
</evidence>
<dbReference type="InterPro" id="IPR017441">
    <property type="entry name" value="Protein_kinase_ATP_BS"/>
</dbReference>
<dbReference type="InterPro" id="IPR011009">
    <property type="entry name" value="Kinase-like_dom_sf"/>
</dbReference>
<keyword evidence="11" id="KW-0723">Serine/threonine-protein kinase</keyword>
<feature type="region of interest" description="Disordered" evidence="8">
    <location>
        <begin position="317"/>
        <end position="336"/>
    </location>
</feature>
<dbReference type="GO" id="GO:0004674">
    <property type="term" value="F:protein serine/threonine kinase activity"/>
    <property type="evidence" value="ECO:0007669"/>
    <property type="project" value="UniProtKB-KW"/>
</dbReference>
<proteinExistence type="inferred from homology"/>
<evidence type="ECO:0000256" key="3">
    <source>
        <dbReference type="ARBA" id="ARBA00022679"/>
    </source>
</evidence>
<keyword evidence="12" id="KW-1185">Reference proteome</keyword>
<dbReference type="PROSITE" id="PS00107">
    <property type="entry name" value="PROTEIN_KINASE_ATP"/>
    <property type="match status" value="1"/>
</dbReference>
<keyword evidence="9" id="KW-1133">Transmembrane helix</keyword>
<dbReference type="InterPro" id="IPR032485">
    <property type="entry name" value="LRP1-like_beta_prop"/>
</dbReference>
<dbReference type="Proteomes" id="UP000295325">
    <property type="component" value="Unassembled WGS sequence"/>
</dbReference>
<dbReference type="EMBL" id="SOAZ01000015">
    <property type="protein sequence ID" value="TDT51991.1"/>
    <property type="molecule type" value="Genomic_DNA"/>
</dbReference>
<organism evidence="11 12">
    <name type="scientific">Fonticella tunisiensis</name>
    <dbReference type="NCBI Taxonomy" id="1096341"/>
    <lineage>
        <taxon>Bacteria</taxon>
        <taxon>Bacillati</taxon>
        <taxon>Bacillota</taxon>
        <taxon>Clostridia</taxon>
        <taxon>Eubacteriales</taxon>
        <taxon>Clostridiaceae</taxon>
        <taxon>Fonticella</taxon>
    </lineage>
</organism>
<evidence type="ECO:0000256" key="1">
    <source>
        <dbReference type="ARBA" id="ARBA00010886"/>
    </source>
</evidence>
<evidence type="ECO:0000259" key="10">
    <source>
        <dbReference type="PROSITE" id="PS50011"/>
    </source>
</evidence>
<dbReference type="SMART" id="SM00220">
    <property type="entry name" value="S_TKc"/>
    <property type="match status" value="1"/>
</dbReference>
<evidence type="ECO:0000256" key="8">
    <source>
        <dbReference type="SAM" id="MobiDB-lite"/>
    </source>
</evidence>
<feature type="domain" description="Protein kinase" evidence="10">
    <location>
        <begin position="15"/>
        <end position="291"/>
    </location>
</feature>
<dbReference type="PROSITE" id="PS00108">
    <property type="entry name" value="PROTEIN_KINASE_ST"/>
    <property type="match status" value="1"/>
</dbReference>
<evidence type="ECO:0000256" key="2">
    <source>
        <dbReference type="ARBA" id="ARBA00012513"/>
    </source>
</evidence>
<dbReference type="Gene3D" id="1.10.510.10">
    <property type="entry name" value="Transferase(Phosphotransferase) domain 1"/>
    <property type="match status" value="1"/>
</dbReference>
<dbReference type="OrthoDB" id="27389at2"/>
<keyword evidence="6 7" id="KW-0067">ATP-binding</keyword>
<keyword evidence="9" id="KW-0812">Transmembrane</keyword>
<gene>
    <name evidence="11" type="ORF">EDD71_11522</name>
</gene>
<dbReference type="InterPro" id="IPR000719">
    <property type="entry name" value="Prot_kinase_dom"/>
</dbReference>
<dbReference type="GO" id="GO:0005524">
    <property type="term" value="F:ATP binding"/>
    <property type="evidence" value="ECO:0007669"/>
    <property type="project" value="UniProtKB-UniRule"/>
</dbReference>
<evidence type="ECO:0000256" key="6">
    <source>
        <dbReference type="ARBA" id="ARBA00022840"/>
    </source>
</evidence>
<keyword evidence="9" id="KW-0472">Membrane</keyword>
<dbReference type="Gene3D" id="3.30.200.20">
    <property type="entry name" value="Phosphorylase Kinase, domain 1"/>
    <property type="match status" value="1"/>
</dbReference>
<evidence type="ECO:0000256" key="5">
    <source>
        <dbReference type="ARBA" id="ARBA00022777"/>
    </source>
</evidence>